<gene>
    <name evidence="1" type="ORF">US99_C0032G0005</name>
</gene>
<dbReference type="Proteomes" id="UP000034324">
    <property type="component" value="Unassembled WGS sequence"/>
</dbReference>
<name>A0A0G0MW28_9BACT</name>
<dbReference type="EMBL" id="LBVC01000032">
    <property type="protein sequence ID" value="KKQ77904.1"/>
    <property type="molecule type" value="Genomic_DNA"/>
</dbReference>
<accession>A0A0G0MW28</accession>
<evidence type="ECO:0000313" key="1">
    <source>
        <dbReference type="EMBL" id="KKQ77904.1"/>
    </source>
</evidence>
<proteinExistence type="predicted"/>
<evidence type="ECO:0000313" key="2">
    <source>
        <dbReference type="Proteomes" id="UP000034324"/>
    </source>
</evidence>
<organism evidence="1 2">
    <name type="scientific">Candidatus Daviesbacteria bacterium GW2011_GWF2_38_6</name>
    <dbReference type="NCBI Taxonomy" id="1618432"/>
    <lineage>
        <taxon>Bacteria</taxon>
        <taxon>Candidatus Daviesiibacteriota</taxon>
    </lineage>
</organism>
<reference evidence="1 2" key="1">
    <citation type="journal article" date="2015" name="Nature">
        <title>rRNA introns, odd ribosomes, and small enigmatic genomes across a large radiation of phyla.</title>
        <authorList>
            <person name="Brown C.T."/>
            <person name="Hug L.A."/>
            <person name="Thomas B.C."/>
            <person name="Sharon I."/>
            <person name="Castelle C.J."/>
            <person name="Singh A."/>
            <person name="Wilkins M.J."/>
            <person name="Williams K.H."/>
            <person name="Banfield J.F."/>
        </authorList>
    </citation>
    <scope>NUCLEOTIDE SEQUENCE [LARGE SCALE GENOMIC DNA]</scope>
</reference>
<sequence>MSNTEGVLGILGVDIGEKYSSRERVVAALQAQGVGIHPTTVSRLRTGGTNGVIIEDRLNCAKVLEEDSARAKNNFFLVLTAFGLAERTRGMQRDKHRFNSAGYTELVSIALGRTPQVVRRCIRAMRSDLVYESLCSPDINLIQIFCGAVDTYLTDFPNIASSLRPRTIIAIDSGWDHQNMVDFYRNLYQHSGKRNIGLWTSYEMKVLHDFYAGRIDTSEHLTHLDREILESHVAGERPDALIGRIKEQTGIPVDSGVIIQHRNLLVYGRPTPRILLLRT</sequence>
<dbReference type="AlphaFoldDB" id="A0A0G0MW28"/>
<comment type="caution">
    <text evidence="1">The sequence shown here is derived from an EMBL/GenBank/DDBJ whole genome shotgun (WGS) entry which is preliminary data.</text>
</comment>
<protein>
    <submittedName>
        <fullName evidence="1">Uncharacterized protein</fullName>
    </submittedName>
</protein>